<sequence>MYPGKHGRPGKPIYAAPCASLLILYLISLRQDNVDITALSFNPCSSIPFVLCVLSPVRRQIQLVNPERRSRLRVLGVSGFFWRAMSARIKVENPASSVEELKQTLSADQEENIEITNDPPENLEGQEAHDMAPGTTHKVDANRDTVVASGYMTAVCFGSEPDQSPVANGGREVISSSGLCLQAELQPMVNPYACSRCGKCFSKKSNVSRHERTHTGEKPYKCSECGKCFSLHSTLSSHKRIHTGEKPFVCTECGRRFTTNSQLTSHKIIHTDEKPFACAECGKRFNRKAEFLNHERTHTGERPFICSECGDCFTFKSNLHRHVMTHTGEKPFLCSHCGKRFSTKEELVSHVRTYTGEKPYTCTECGKCFTYRSSLRNHKVSHTLKGAKAKSMCTSMQEI</sequence>
<keyword evidence="5" id="KW-0677">Repeat</keyword>
<dbReference type="FunFam" id="3.30.160.60:FF:001155">
    <property type="entry name" value="Zinc finger 30C"/>
    <property type="match status" value="1"/>
</dbReference>
<comment type="subcellular location">
    <subcellularLocation>
        <location evidence="2">Nucleus</location>
    </subcellularLocation>
</comment>
<dbReference type="Ensembl" id="ENSLLET00000019920.1">
    <property type="protein sequence ID" value="ENSLLEP00000019166.1"/>
    <property type="gene ID" value="ENSLLEG00000012155.1"/>
</dbReference>
<dbReference type="GO" id="GO:0005634">
    <property type="term" value="C:nucleus"/>
    <property type="evidence" value="ECO:0007669"/>
    <property type="project" value="UniProtKB-SubCell"/>
</dbReference>
<accession>A0A8C5MUD7</accession>
<keyword evidence="6 12" id="KW-0863">Zinc-finger</keyword>
<keyword evidence="9" id="KW-0238">DNA-binding</keyword>
<name>A0A8C5MUD7_9ANUR</name>
<keyword evidence="15" id="KW-1185">Reference proteome</keyword>
<dbReference type="GeneTree" id="ENSGT00940000154715"/>
<keyword evidence="4" id="KW-0479">Metal-binding</keyword>
<evidence type="ECO:0000256" key="2">
    <source>
        <dbReference type="ARBA" id="ARBA00004123"/>
    </source>
</evidence>
<evidence type="ECO:0000256" key="9">
    <source>
        <dbReference type="ARBA" id="ARBA00023125"/>
    </source>
</evidence>
<evidence type="ECO:0000256" key="11">
    <source>
        <dbReference type="ARBA" id="ARBA00023242"/>
    </source>
</evidence>
<dbReference type="GO" id="GO:0008270">
    <property type="term" value="F:zinc ion binding"/>
    <property type="evidence" value="ECO:0007669"/>
    <property type="project" value="UniProtKB-KW"/>
</dbReference>
<feature type="domain" description="C2H2-type" evidence="13">
    <location>
        <begin position="360"/>
        <end position="387"/>
    </location>
</feature>
<dbReference type="Proteomes" id="UP000694569">
    <property type="component" value="Unplaced"/>
</dbReference>
<feature type="domain" description="C2H2-type" evidence="13">
    <location>
        <begin position="332"/>
        <end position="359"/>
    </location>
</feature>
<feature type="domain" description="C2H2-type" evidence="13">
    <location>
        <begin position="192"/>
        <end position="219"/>
    </location>
</feature>
<dbReference type="PANTHER" id="PTHR14196:SF15">
    <property type="entry name" value="OOCYTE ZINC FINGER PROTEIN XLCOF7.1-LIKE"/>
    <property type="match status" value="1"/>
</dbReference>
<dbReference type="SUPFAM" id="SSF57667">
    <property type="entry name" value="beta-beta-alpha zinc fingers"/>
    <property type="match status" value="4"/>
</dbReference>
<dbReference type="InterPro" id="IPR013087">
    <property type="entry name" value="Znf_C2H2_type"/>
</dbReference>
<dbReference type="OrthoDB" id="8113227at2759"/>
<feature type="domain" description="C2H2-type" evidence="13">
    <location>
        <begin position="220"/>
        <end position="247"/>
    </location>
</feature>
<evidence type="ECO:0000256" key="12">
    <source>
        <dbReference type="PROSITE-ProRule" id="PRU00042"/>
    </source>
</evidence>
<evidence type="ECO:0000313" key="14">
    <source>
        <dbReference type="Ensembl" id="ENSLLEP00000019166.1"/>
    </source>
</evidence>
<comment type="function">
    <text evidence="1">May be involved in transcriptional regulation.</text>
</comment>
<reference evidence="14" key="1">
    <citation type="submission" date="2025-08" db="UniProtKB">
        <authorList>
            <consortium name="Ensembl"/>
        </authorList>
    </citation>
    <scope>IDENTIFICATION</scope>
</reference>
<dbReference type="FunFam" id="3.30.160.60:FF:001753">
    <property type="entry name" value="Si:ch211-119o8.6"/>
    <property type="match status" value="1"/>
</dbReference>
<evidence type="ECO:0000256" key="1">
    <source>
        <dbReference type="ARBA" id="ARBA00003767"/>
    </source>
</evidence>
<evidence type="ECO:0000256" key="5">
    <source>
        <dbReference type="ARBA" id="ARBA00022737"/>
    </source>
</evidence>
<reference evidence="14" key="2">
    <citation type="submission" date="2025-09" db="UniProtKB">
        <authorList>
            <consortium name="Ensembl"/>
        </authorList>
    </citation>
    <scope>IDENTIFICATION</scope>
</reference>
<keyword evidence="11" id="KW-0539">Nucleus</keyword>
<dbReference type="GO" id="GO:0000977">
    <property type="term" value="F:RNA polymerase II transcription regulatory region sequence-specific DNA binding"/>
    <property type="evidence" value="ECO:0007669"/>
    <property type="project" value="TreeGrafter"/>
</dbReference>
<evidence type="ECO:0000313" key="15">
    <source>
        <dbReference type="Proteomes" id="UP000694569"/>
    </source>
</evidence>
<evidence type="ECO:0000256" key="3">
    <source>
        <dbReference type="ARBA" id="ARBA00006991"/>
    </source>
</evidence>
<evidence type="ECO:0000259" key="13">
    <source>
        <dbReference type="PROSITE" id="PS50157"/>
    </source>
</evidence>
<evidence type="ECO:0000256" key="6">
    <source>
        <dbReference type="ARBA" id="ARBA00022771"/>
    </source>
</evidence>
<dbReference type="Gene3D" id="3.30.160.60">
    <property type="entry name" value="Classic Zinc Finger"/>
    <property type="match status" value="7"/>
</dbReference>
<dbReference type="InterPro" id="IPR050717">
    <property type="entry name" value="C2H2-ZF_Transcription_Reg"/>
</dbReference>
<organism evidence="14 15">
    <name type="scientific">Leptobrachium leishanense</name>
    <name type="common">Leishan spiny toad</name>
    <dbReference type="NCBI Taxonomy" id="445787"/>
    <lineage>
        <taxon>Eukaryota</taxon>
        <taxon>Metazoa</taxon>
        <taxon>Chordata</taxon>
        <taxon>Craniata</taxon>
        <taxon>Vertebrata</taxon>
        <taxon>Euteleostomi</taxon>
        <taxon>Amphibia</taxon>
        <taxon>Batrachia</taxon>
        <taxon>Anura</taxon>
        <taxon>Pelobatoidea</taxon>
        <taxon>Megophryidae</taxon>
        <taxon>Leptobrachium</taxon>
    </lineage>
</organism>
<protein>
    <recommendedName>
        <fullName evidence="13">C2H2-type domain-containing protein</fullName>
    </recommendedName>
</protein>
<dbReference type="PROSITE" id="PS00028">
    <property type="entry name" value="ZINC_FINGER_C2H2_1"/>
    <property type="match status" value="6"/>
</dbReference>
<feature type="domain" description="C2H2-type" evidence="13">
    <location>
        <begin position="304"/>
        <end position="331"/>
    </location>
</feature>
<keyword evidence="7" id="KW-0862">Zinc</keyword>
<feature type="domain" description="C2H2-type" evidence="13">
    <location>
        <begin position="248"/>
        <end position="275"/>
    </location>
</feature>
<dbReference type="FunFam" id="3.30.160.60:FF:002343">
    <property type="entry name" value="Zinc finger protein 33A"/>
    <property type="match status" value="2"/>
</dbReference>
<dbReference type="SMART" id="SM00355">
    <property type="entry name" value="ZnF_C2H2"/>
    <property type="match status" value="7"/>
</dbReference>
<dbReference type="FunFam" id="3.30.160.60:FF:001442">
    <property type="entry name" value="zinc finger protein 696"/>
    <property type="match status" value="1"/>
</dbReference>
<dbReference type="AlphaFoldDB" id="A0A8C5MUD7"/>
<keyword evidence="8" id="KW-0805">Transcription regulation</keyword>
<dbReference type="FunFam" id="3.30.160.60:FF:000624">
    <property type="entry name" value="zinc finger protein 697"/>
    <property type="match status" value="1"/>
</dbReference>
<dbReference type="GO" id="GO:0000981">
    <property type="term" value="F:DNA-binding transcription factor activity, RNA polymerase II-specific"/>
    <property type="evidence" value="ECO:0007669"/>
    <property type="project" value="TreeGrafter"/>
</dbReference>
<dbReference type="FunFam" id="3.30.160.60:FF:000478">
    <property type="entry name" value="Zinc finger protein 133"/>
    <property type="match status" value="1"/>
</dbReference>
<dbReference type="Pfam" id="PF00096">
    <property type="entry name" value="zf-C2H2"/>
    <property type="match status" value="7"/>
</dbReference>
<dbReference type="PROSITE" id="PS50157">
    <property type="entry name" value="ZINC_FINGER_C2H2_2"/>
    <property type="match status" value="7"/>
</dbReference>
<evidence type="ECO:0000256" key="10">
    <source>
        <dbReference type="ARBA" id="ARBA00023163"/>
    </source>
</evidence>
<comment type="similarity">
    <text evidence="3">Belongs to the krueppel C2H2-type zinc-finger protein family.</text>
</comment>
<evidence type="ECO:0000256" key="7">
    <source>
        <dbReference type="ARBA" id="ARBA00022833"/>
    </source>
</evidence>
<evidence type="ECO:0000256" key="8">
    <source>
        <dbReference type="ARBA" id="ARBA00023015"/>
    </source>
</evidence>
<proteinExistence type="inferred from homology"/>
<dbReference type="InterPro" id="IPR036236">
    <property type="entry name" value="Znf_C2H2_sf"/>
</dbReference>
<feature type="domain" description="C2H2-type" evidence="13">
    <location>
        <begin position="276"/>
        <end position="303"/>
    </location>
</feature>
<dbReference type="PANTHER" id="PTHR14196">
    <property type="entry name" value="ODD-SKIPPED - RELATED"/>
    <property type="match status" value="1"/>
</dbReference>
<evidence type="ECO:0000256" key="4">
    <source>
        <dbReference type="ARBA" id="ARBA00022723"/>
    </source>
</evidence>
<keyword evidence="10" id="KW-0804">Transcription</keyword>